<gene>
    <name evidence="2" type="ORF">LR48_Vigan431s000900</name>
</gene>
<reference evidence="3" key="1">
    <citation type="journal article" date="2015" name="Proc. Natl. Acad. Sci. U.S.A.">
        <title>Genome sequencing of adzuki bean (Vigna angularis) provides insight into high starch and low fat accumulation and domestication.</title>
        <authorList>
            <person name="Yang K."/>
            <person name="Tian Z."/>
            <person name="Chen C."/>
            <person name="Luo L."/>
            <person name="Zhao B."/>
            <person name="Wang Z."/>
            <person name="Yu L."/>
            <person name="Li Y."/>
            <person name="Sun Y."/>
            <person name="Li W."/>
            <person name="Chen Y."/>
            <person name="Li Y."/>
            <person name="Zhang Y."/>
            <person name="Ai D."/>
            <person name="Zhao J."/>
            <person name="Shang C."/>
            <person name="Ma Y."/>
            <person name="Wu B."/>
            <person name="Wang M."/>
            <person name="Gao L."/>
            <person name="Sun D."/>
            <person name="Zhang P."/>
            <person name="Guo F."/>
            <person name="Wang W."/>
            <person name="Li Y."/>
            <person name="Wang J."/>
            <person name="Varshney R.K."/>
            <person name="Wang J."/>
            <person name="Ling H.Q."/>
            <person name="Wan P."/>
        </authorList>
    </citation>
    <scope>NUCLEOTIDE SEQUENCE</scope>
    <source>
        <strain evidence="3">cv. Jingnong 6</strain>
    </source>
</reference>
<feature type="compositionally biased region" description="Basic and acidic residues" evidence="1">
    <location>
        <begin position="107"/>
        <end position="120"/>
    </location>
</feature>
<dbReference type="Proteomes" id="UP000053144">
    <property type="component" value="Unassembled WGS sequence"/>
</dbReference>
<dbReference type="EMBL" id="KQ258383">
    <property type="protein sequence ID" value="KOM27495.1"/>
    <property type="molecule type" value="Genomic_DNA"/>
</dbReference>
<name>A0A0L9TA72_PHAAN</name>
<accession>A0A0L9TA72</accession>
<proteinExistence type="predicted"/>
<sequence>MTPEELDIVGQIDQLPRRTSSRKLIGLLGSDTLRARVFDIFGGMEKHQAFLRMMARKKDLEKPGEGTSPYEIVTQKSPSPHVNRALKILDIEKPSPVLAKPSNAGVPKDDTKRKLPRDKPIPSNKKRKIPSPLLFGPLEPHVQVAERIQFNLTPEEKIPFKQMLPSEALDMAYALTTRASICMNYDAGSIKSLLAEELDTVRQELETSLRDSLPSTRDKLAAEYLSLGDEICNERLTNFEQGITITLSNPKVTNTEAPAEATPSSYQATAEETLNAASAAEDTTT</sequence>
<dbReference type="Gramene" id="KOM27495">
    <property type="protein sequence ID" value="KOM27495"/>
    <property type="gene ID" value="LR48_Vigan431s000900"/>
</dbReference>
<organism evidence="2 3">
    <name type="scientific">Phaseolus angularis</name>
    <name type="common">Azuki bean</name>
    <name type="synonym">Vigna angularis</name>
    <dbReference type="NCBI Taxonomy" id="3914"/>
    <lineage>
        <taxon>Eukaryota</taxon>
        <taxon>Viridiplantae</taxon>
        <taxon>Streptophyta</taxon>
        <taxon>Embryophyta</taxon>
        <taxon>Tracheophyta</taxon>
        <taxon>Spermatophyta</taxon>
        <taxon>Magnoliopsida</taxon>
        <taxon>eudicotyledons</taxon>
        <taxon>Gunneridae</taxon>
        <taxon>Pentapetalae</taxon>
        <taxon>rosids</taxon>
        <taxon>fabids</taxon>
        <taxon>Fabales</taxon>
        <taxon>Fabaceae</taxon>
        <taxon>Papilionoideae</taxon>
        <taxon>50 kb inversion clade</taxon>
        <taxon>NPAAA clade</taxon>
        <taxon>indigoferoid/millettioid clade</taxon>
        <taxon>Phaseoleae</taxon>
        <taxon>Vigna</taxon>
    </lineage>
</organism>
<evidence type="ECO:0000256" key="1">
    <source>
        <dbReference type="SAM" id="MobiDB-lite"/>
    </source>
</evidence>
<feature type="region of interest" description="Disordered" evidence="1">
    <location>
        <begin position="251"/>
        <end position="285"/>
    </location>
</feature>
<feature type="region of interest" description="Disordered" evidence="1">
    <location>
        <begin position="96"/>
        <end position="132"/>
    </location>
</feature>
<evidence type="ECO:0000313" key="3">
    <source>
        <dbReference type="Proteomes" id="UP000053144"/>
    </source>
</evidence>
<dbReference type="AlphaFoldDB" id="A0A0L9TA72"/>
<protein>
    <submittedName>
        <fullName evidence="2">Uncharacterized protein</fullName>
    </submittedName>
</protein>
<evidence type="ECO:0000313" key="2">
    <source>
        <dbReference type="EMBL" id="KOM27495.1"/>
    </source>
</evidence>